<dbReference type="PANTHER" id="PTHR32134:SF92">
    <property type="entry name" value="FNIP REPEAT-CONTAINING PROTEIN"/>
    <property type="match status" value="1"/>
</dbReference>
<keyword evidence="3" id="KW-1185">Reference proteome</keyword>
<comment type="caution">
    <text evidence="2">The sequence shown here is derived from an EMBL/GenBank/DDBJ whole genome shotgun (WGS) entry which is preliminary data.</text>
</comment>
<dbReference type="Gene3D" id="3.80.10.10">
    <property type="entry name" value="Ribonuclease Inhibitor"/>
    <property type="match status" value="2"/>
</dbReference>
<name>A0A9X2D4W4_9GAMM</name>
<dbReference type="SUPFAM" id="SSF52047">
    <property type="entry name" value="RNI-like"/>
    <property type="match status" value="2"/>
</dbReference>
<organism evidence="2 3">
    <name type="scientific">Legionella maioricensis</name>
    <dbReference type="NCBI Taxonomy" id="2896528"/>
    <lineage>
        <taxon>Bacteria</taxon>
        <taxon>Pseudomonadati</taxon>
        <taxon>Pseudomonadota</taxon>
        <taxon>Gammaproteobacteria</taxon>
        <taxon>Legionellales</taxon>
        <taxon>Legionellaceae</taxon>
        <taxon>Legionella</taxon>
    </lineage>
</organism>
<dbReference type="Pfam" id="PF18493">
    <property type="entry name" value="DUF5617"/>
    <property type="match status" value="1"/>
</dbReference>
<dbReference type="InterPro" id="IPR051251">
    <property type="entry name" value="STK_FNIP-Repeat"/>
</dbReference>
<evidence type="ECO:0000313" key="2">
    <source>
        <dbReference type="EMBL" id="MCL9685527.1"/>
    </source>
</evidence>
<dbReference type="RefSeq" id="WP_250424303.1">
    <property type="nucleotide sequence ID" value="NZ_JAJKBJ010000028.1"/>
</dbReference>
<evidence type="ECO:0000259" key="1">
    <source>
        <dbReference type="Pfam" id="PF18493"/>
    </source>
</evidence>
<feature type="domain" description="RavJ-like C-terminal" evidence="1">
    <location>
        <begin position="661"/>
        <end position="749"/>
    </location>
</feature>
<dbReference type="InterPro" id="IPR032675">
    <property type="entry name" value="LRR_dom_sf"/>
</dbReference>
<reference evidence="2" key="1">
    <citation type="submission" date="2021-11" db="EMBL/GenBank/DDBJ databases">
        <title>Legionella maioricencis sp. nov., a new species isolated from hot water samples in Mallorca.</title>
        <authorList>
            <person name="Crespi S."/>
            <person name="Drasar V."/>
            <person name="Salva-Serra F."/>
            <person name="Jaen-Luchoro D."/>
            <person name="Pineiro-Iglesias B."/>
            <person name="Aliaga F."/>
            <person name="Fernandez-Juarez V."/>
            <person name="Coll G."/>
            <person name="Moore E.R.B."/>
            <person name="Bennasar-Figueras A."/>
        </authorList>
    </citation>
    <scope>NUCLEOTIDE SEQUENCE</scope>
    <source>
        <strain evidence="2">HCPI-6</strain>
    </source>
</reference>
<proteinExistence type="predicted"/>
<dbReference type="InterPro" id="IPR041234">
    <property type="entry name" value="RavJ-like_C"/>
</dbReference>
<dbReference type="PANTHER" id="PTHR32134">
    <property type="entry name" value="FNIP REPEAT-CONTAINING PROTEIN"/>
    <property type="match status" value="1"/>
</dbReference>
<evidence type="ECO:0000313" key="3">
    <source>
        <dbReference type="Proteomes" id="UP001139721"/>
    </source>
</evidence>
<accession>A0A9X2D4W4</accession>
<protein>
    <submittedName>
        <fullName evidence="2">DUF5617 domain-containing protein</fullName>
    </submittedName>
</protein>
<gene>
    <name evidence="2" type="ORF">LOX96_15595</name>
</gene>
<dbReference type="EMBL" id="JAJKBJ010000028">
    <property type="protein sequence ID" value="MCL9685527.1"/>
    <property type="molecule type" value="Genomic_DNA"/>
</dbReference>
<sequence length="779" mass="86994">MNTTYPNAAQALSYLPKYITTVKFSGEYVIKDAKFYDKAGPDVYVETPYKDIHIGTALPQFIACLPDTVSKLSFAFKCTHIPEGLVVFSIDGLNNALDSVKRNITSLDLSGMSFNGVSQDKIIRLFWNITPTVKALHINCSASLLINILDVLPDTILRLDLSGIYLGRQNETYFINFLALLSPALEDLDLGSCQLNELAPEVFHTLTSGLPPKLVRLGLSNNNLFTMKTTPIKLANSLRAISASVVEVDLGENYCLSIKSDFLAVILNGFPQTVKRLRLSQSAYSSVEGISPMDGKRLAIKLSKIPSHVDTVIFSRMNFFDLSAQEFSTGLKGLPSTVHTLDFSELTWNSRPFEDLSFIFANLPPHIVAIKLCYNRLLSTNPDTFKKWLHTFAPQVREIDFSGNGFDRLLSSQFNRFSTGIPGRVIRIILDKDQFALQNDGALVAYPSTRHHQGLFKPSGAILHHKQLADFRLVITQFLKSSHLPLNAVALIFSYALESTKQESNHMEKQLAIGLISGKLPARVTTAMKQESINTALARIHSATIAQASKKDLSRCGLNRLDDVELVSALFRKTPNRTTELSLRANGFGQTRETLAFIIQVLRKIPKRVTYLDLSDNGFEDYDAEQLSELFFHLPPTVKLVSLGSEKPLSPADHIALRRYPDSYEELTVHCVDIMQKARTILDDYTKGDSRFWRTVYFHWNRHNTAEVAQIVTRIDQGLITNINDVLSELNLIEKSNDIGSLAKRISFMAKTSLVPIDDEHAEGMEMSTLTSGICGYLM</sequence>
<dbReference type="Proteomes" id="UP001139721">
    <property type="component" value="Unassembled WGS sequence"/>
</dbReference>
<dbReference type="AlphaFoldDB" id="A0A9X2D4W4"/>